<dbReference type="InterPro" id="IPR005829">
    <property type="entry name" value="Sugar_transporter_CS"/>
</dbReference>
<feature type="transmembrane region" description="Helical" evidence="7">
    <location>
        <begin position="451"/>
        <end position="474"/>
    </location>
</feature>
<dbReference type="PROSITE" id="PS00217">
    <property type="entry name" value="SUGAR_TRANSPORT_2"/>
    <property type="match status" value="1"/>
</dbReference>
<feature type="transmembrane region" description="Helical" evidence="7">
    <location>
        <begin position="201"/>
        <end position="223"/>
    </location>
</feature>
<dbReference type="EMBL" id="JAOQAZ010000047">
    <property type="protein sequence ID" value="KAJ4245205.1"/>
    <property type="molecule type" value="Genomic_DNA"/>
</dbReference>
<name>A0A9W8V815_9HYPO</name>
<protein>
    <recommendedName>
        <fullName evidence="8">Major facilitator superfamily (MFS) profile domain-containing protein</fullName>
    </recommendedName>
</protein>
<evidence type="ECO:0000259" key="8">
    <source>
        <dbReference type="PROSITE" id="PS50850"/>
    </source>
</evidence>
<evidence type="ECO:0000256" key="6">
    <source>
        <dbReference type="SAM" id="MobiDB-lite"/>
    </source>
</evidence>
<feature type="transmembrane region" description="Helical" evidence="7">
    <location>
        <begin position="113"/>
        <end position="135"/>
    </location>
</feature>
<sequence>MSSPKSKFETNEFNARDELEEAHVEQAFKPTEIKAEAEAKGQTSSGYEDLSLWQTVKLFRLATAYCFAAAFSAATDGYQIGINGSIIANQGFVHQFATGINADGDEYLTAPILAGWSSIMSVGQIIGMFTIPFLSDRYGRKIAMWTYWVILAGSVLCETFSRTWPIWLVAKLLAGIGVGCLQSTLPVYISECAPTRIRGGLLMCYSLWWTIGAFFAYIALQLMNRQNPDIWLTPIYTQWAQIGIMMIIYVFLPESPAWCVSRDNAVRAKKELLSLNRQVLDYDVEHQYQILVQTFEHEKEVAALQKKEHWYAIFRGTYGLRTVISLWPNLTQQFIGLTLFATFGTYFFQQAGLDDPFLVKCITSSINITTLLIVVLVSDKIGRRRIACYATTLSWSSCMVIGILGLVPRTTVISNLFLLFVCLWNVGMISNGAAGWGFIAEISSLRLRPYTAGFGAACTCVAGVIMNILTPYMVNANKWNWGFKTGWFYAGVGLPFLIGTWLLLPETSRRTAAEVDELFERKVKPWKFRKSQTTAQRAIVAQR</sequence>
<dbReference type="GO" id="GO:0016020">
    <property type="term" value="C:membrane"/>
    <property type="evidence" value="ECO:0007669"/>
    <property type="project" value="UniProtKB-SubCell"/>
</dbReference>
<evidence type="ECO:0000256" key="3">
    <source>
        <dbReference type="ARBA" id="ARBA00022692"/>
    </source>
</evidence>
<dbReference type="PANTHER" id="PTHR48022:SF2">
    <property type="entry name" value="PLASTIDIC GLUCOSE TRANSPORTER 4"/>
    <property type="match status" value="1"/>
</dbReference>
<comment type="similarity">
    <text evidence="2">Belongs to the major facilitator superfamily. Sugar transporter (TC 2.A.1.1) family.</text>
</comment>
<evidence type="ECO:0000256" key="1">
    <source>
        <dbReference type="ARBA" id="ARBA00004141"/>
    </source>
</evidence>
<proteinExistence type="inferred from homology"/>
<dbReference type="PROSITE" id="PS50850">
    <property type="entry name" value="MFS"/>
    <property type="match status" value="1"/>
</dbReference>
<dbReference type="InterPro" id="IPR005828">
    <property type="entry name" value="MFS_sugar_transport-like"/>
</dbReference>
<evidence type="ECO:0000256" key="4">
    <source>
        <dbReference type="ARBA" id="ARBA00022989"/>
    </source>
</evidence>
<comment type="caution">
    <text evidence="9">The sequence shown here is derived from an EMBL/GenBank/DDBJ whole genome shotgun (WGS) entry which is preliminary data.</text>
</comment>
<evidence type="ECO:0000256" key="5">
    <source>
        <dbReference type="ARBA" id="ARBA00023136"/>
    </source>
</evidence>
<feature type="domain" description="Major facilitator superfamily (MFS) profile" evidence="8">
    <location>
        <begin position="65"/>
        <end position="508"/>
    </location>
</feature>
<dbReference type="OrthoDB" id="2544694at2759"/>
<feature type="transmembrane region" description="Helical" evidence="7">
    <location>
        <begin position="334"/>
        <end position="351"/>
    </location>
</feature>
<comment type="subcellular location">
    <subcellularLocation>
        <location evidence="1">Membrane</location>
        <topology evidence="1">Multi-pass membrane protein</topology>
    </subcellularLocation>
</comment>
<feature type="transmembrane region" description="Helical" evidence="7">
    <location>
        <begin position="486"/>
        <end position="504"/>
    </location>
</feature>
<feature type="transmembrane region" description="Helical" evidence="7">
    <location>
        <begin position="167"/>
        <end position="189"/>
    </location>
</feature>
<accession>A0A9W8V815</accession>
<dbReference type="PROSITE" id="PS00216">
    <property type="entry name" value="SUGAR_TRANSPORT_1"/>
    <property type="match status" value="1"/>
</dbReference>
<dbReference type="InterPro" id="IPR020846">
    <property type="entry name" value="MFS_dom"/>
</dbReference>
<gene>
    <name evidence="9" type="ORF">NW762_014075</name>
</gene>
<dbReference type="Proteomes" id="UP001152049">
    <property type="component" value="Unassembled WGS sequence"/>
</dbReference>
<keyword evidence="3 7" id="KW-0812">Transmembrane</keyword>
<feature type="region of interest" description="Disordered" evidence="6">
    <location>
        <begin position="1"/>
        <end position="20"/>
    </location>
</feature>
<dbReference type="InterPro" id="IPR036259">
    <property type="entry name" value="MFS_trans_sf"/>
</dbReference>
<evidence type="ECO:0000256" key="2">
    <source>
        <dbReference type="ARBA" id="ARBA00010992"/>
    </source>
</evidence>
<evidence type="ECO:0000256" key="7">
    <source>
        <dbReference type="SAM" id="Phobius"/>
    </source>
</evidence>
<reference evidence="9" key="1">
    <citation type="submission" date="2022-09" db="EMBL/GenBank/DDBJ databases">
        <title>Fusarium specimens isolated from Avocado Roots.</title>
        <authorList>
            <person name="Stajich J."/>
            <person name="Roper C."/>
            <person name="Heimlech-Rivalta G."/>
        </authorList>
    </citation>
    <scope>NUCLEOTIDE SEQUENCE</scope>
    <source>
        <strain evidence="9">CF00136</strain>
    </source>
</reference>
<dbReference type="SUPFAM" id="SSF103473">
    <property type="entry name" value="MFS general substrate transporter"/>
    <property type="match status" value="1"/>
</dbReference>
<keyword evidence="4 7" id="KW-1133">Transmembrane helix</keyword>
<dbReference type="InterPro" id="IPR050360">
    <property type="entry name" value="MFS_Sugar_Transporters"/>
</dbReference>
<feature type="transmembrane region" description="Helical" evidence="7">
    <location>
        <begin position="413"/>
        <end position="439"/>
    </location>
</feature>
<dbReference type="PANTHER" id="PTHR48022">
    <property type="entry name" value="PLASTIDIC GLUCOSE TRANSPORTER 4"/>
    <property type="match status" value="1"/>
</dbReference>
<dbReference type="AlphaFoldDB" id="A0A9W8V815"/>
<keyword evidence="5 7" id="KW-0472">Membrane</keyword>
<evidence type="ECO:0000313" key="10">
    <source>
        <dbReference type="Proteomes" id="UP001152049"/>
    </source>
</evidence>
<dbReference type="Gene3D" id="1.20.1250.20">
    <property type="entry name" value="MFS general substrate transporter like domains"/>
    <property type="match status" value="1"/>
</dbReference>
<dbReference type="GO" id="GO:0005351">
    <property type="term" value="F:carbohydrate:proton symporter activity"/>
    <property type="evidence" value="ECO:0007669"/>
    <property type="project" value="TreeGrafter"/>
</dbReference>
<feature type="transmembrane region" description="Helical" evidence="7">
    <location>
        <begin position="235"/>
        <end position="252"/>
    </location>
</feature>
<dbReference type="Pfam" id="PF00083">
    <property type="entry name" value="Sugar_tr"/>
    <property type="match status" value="1"/>
</dbReference>
<evidence type="ECO:0000313" key="9">
    <source>
        <dbReference type="EMBL" id="KAJ4245205.1"/>
    </source>
</evidence>
<feature type="transmembrane region" description="Helical" evidence="7">
    <location>
        <begin position="386"/>
        <end position="407"/>
    </location>
</feature>
<organism evidence="9 10">
    <name type="scientific">Fusarium torreyae</name>
    <dbReference type="NCBI Taxonomy" id="1237075"/>
    <lineage>
        <taxon>Eukaryota</taxon>
        <taxon>Fungi</taxon>
        <taxon>Dikarya</taxon>
        <taxon>Ascomycota</taxon>
        <taxon>Pezizomycotina</taxon>
        <taxon>Sordariomycetes</taxon>
        <taxon>Hypocreomycetidae</taxon>
        <taxon>Hypocreales</taxon>
        <taxon>Nectriaceae</taxon>
        <taxon>Fusarium</taxon>
    </lineage>
</organism>
<keyword evidence="10" id="KW-1185">Reference proteome</keyword>
<feature type="transmembrane region" description="Helical" evidence="7">
    <location>
        <begin position="357"/>
        <end position="377"/>
    </location>
</feature>